<dbReference type="PANTHER" id="PTHR11956">
    <property type="entry name" value="ARGINYL-TRNA SYNTHETASE"/>
    <property type="match status" value="1"/>
</dbReference>
<dbReference type="CDD" id="cd07956">
    <property type="entry name" value="Anticodon_Ia_Arg"/>
    <property type="match status" value="1"/>
</dbReference>
<comment type="subunit">
    <text evidence="3 11">Monomer.</text>
</comment>
<keyword evidence="8 11" id="KW-0648">Protein biosynthesis</keyword>
<dbReference type="FunFam" id="3.40.50.620:FF:000062">
    <property type="entry name" value="Arginine--tRNA ligase"/>
    <property type="match status" value="1"/>
</dbReference>
<feature type="domain" description="DALR anticodon binding" evidence="13">
    <location>
        <begin position="440"/>
        <end position="560"/>
    </location>
</feature>
<dbReference type="CDD" id="cd00671">
    <property type="entry name" value="ArgRS_core"/>
    <property type="match status" value="1"/>
</dbReference>
<dbReference type="InterPro" id="IPR001278">
    <property type="entry name" value="Arg-tRNA-ligase"/>
</dbReference>
<dbReference type="SUPFAM" id="SSF55190">
    <property type="entry name" value="Arginyl-tRNA synthetase (ArgRS), N-terminal 'additional' domain"/>
    <property type="match status" value="1"/>
</dbReference>
<dbReference type="PANTHER" id="PTHR11956:SF5">
    <property type="entry name" value="ARGININE--TRNA LIGASE, CYTOPLASMIC"/>
    <property type="match status" value="1"/>
</dbReference>
<protein>
    <recommendedName>
        <fullName evidence="11">Arginine--tRNA ligase</fullName>
        <ecNumber evidence="11">6.1.1.19</ecNumber>
    </recommendedName>
    <alternativeName>
        <fullName evidence="11">Arginyl-tRNA synthetase</fullName>
        <shortName evidence="11">ArgRS</shortName>
    </alternativeName>
</protein>
<dbReference type="FunFam" id="1.10.730.10:FF:000008">
    <property type="entry name" value="Arginine--tRNA ligase"/>
    <property type="match status" value="1"/>
</dbReference>
<evidence type="ECO:0000259" key="13">
    <source>
        <dbReference type="SMART" id="SM00836"/>
    </source>
</evidence>
<name>A0A5D8QEE6_9THEO</name>
<evidence type="ECO:0000256" key="9">
    <source>
        <dbReference type="ARBA" id="ARBA00023146"/>
    </source>
</evidence>
<keyword evidence="5 11" id="KW-0436">Ligase</keyword>
<reference evidence="15 16" key="1">
    <citation type="submission" date="2019-08" db="EMBL/GenBank/DDBJ databases">
        <title>Calorimonas adulescens gen. nov., sp. nov., an anaerobic thermophilic bacterium from Sakhalin hot spring.</title>
        <authorList>
            <person name="Khomyakova M.A."/>
            <person name="Merkel A.Y."/>
            <person name="Novikov A."/>
            <person name="Bonch-Osmolovskaya E.A."/>
            <person name="Slobodkin A.I."/>
        </authorList>
    </citation>
    <scope>NUCLEOTIDE SEQUENCE [LARGE SCALE GENOMIC DNA]</scope>
    <source>
        <strain evidence="15 16">A05MB</strain>
    </source>
</reference>
<dbReference type="GO" id="GO:0004814">
    <property type="term" value="F:arginine-tRNA ligase activity"/>
    <property type="evidence" value="ECO:0007669"/>
    <property type="project" value="UniProtKB-UniRule"/>
</dbReference>
<evidence type="ECO:0000259" key="14">
    <source>
        <dbReference type="SMART" id="SM01016"/>
    </source>
</evidence>
<evidence type="ECO:0000256" key="8">
    <source>
        <dbReference type="ARBA" id="ARBA00022917"/>
    </source>
</evidence>
<sequence length="560" mass="63099">MYSIFKIHKDIKNAIKASLEKIALESGIDLEGLPVPELEVPKDRSFGDYATNVAMTSSKIFGKKPRELAELIVSNFPEVRYVSSIEIAGPGFINFKLDKTWLYDVLREISSMGQDYGNLDVGKGERVQIEFVSANPTGPMHLGNARGGAIGDVLASIMQKAGYYVEREFYINDAGNQVEKFGASLEARYLQLLGRDAKVPEDGYHGEDLVDLMREYIEEKGESALALSSEDRQRVLREWALEKNINRMHEDLEAYGIHYDVWFRESSLYESGEVDTVISELKANGYTYDKDGALWFKATEFGADKDDVLVRANGIPTYFASDIAYHRNKFVERGFDRVIDIWGADHAGHVGRMKAAMKALGIEPDRLTVILMQLVRLKMGGEFARMSKRKGNMVTLRDLVDAVGRDAVRFLFNMRSSDSQFEFDMDLAIRESSENPVFYAQYAHARICSILRNAESIGITVPDIDDVDLYHLNKDEEFSLMEKLASYPEEIGQAALRLEPYRLTHYALDLATLFHSFYTVCRVIGEEEGVMKARLVLIDSTRKVLANALAVLGVSAPEKM</sequence>
<keyword evidence="9 11" id="KW-0030">Aminoacyl-tRNA synthetase</keyword>
<evidence type="ECO:0000256" key="10">
    <source>
        <dbReference type="ARBA" id="ARBA00049339"/>
    </source>
</evidence>
<keyword evidence="7 11" id="KW-0067">ATP-binding</keyword>
<dbReference type="InterPro" id="IPR008909">
    <property type="entry name" value="DALR_anticod-bd"/>
</dbReference>
<evidence type="ECO:0000256" key="5">
    <source>
        <dbReference type="ARBA" id="ARBA00022598"/>
    </source>
</evidence>
<dbReference type="Gene3D" id="3.40.50.620">
    <property type="entry name" value="HUPs"/>
    <property type="match status" value="1"/>
</dbReference>
<dbReference type="InterPro" id="IPR005148">
    <property type="entry name" value="Arg-tRNA-synth_N"/>
</dbReference>
<comment type="subcellular location">
    <subcellularLocation>
        <location evidence="1 11">Cytoplasm</location>
    </subcellularLocation>
</comment>
<dbReference type="Pfam" id="PF05746">
    <property type="entry name" value="DALR_1"/>
    <property type="match status" value="1"/>
</dbReference>
<dbReference type="PRINTS" id="PR01038">
    <property type="entry name" value="TRNASYNTHARG"/>
</dbReference>
<dbReference type="InterPro" id="IPR001412">
    <property type="entry name" value="aa-tRNA-synth_I_CS"/>
</dbReference>
<dbReference type="Proteomes" id="UP000322976">
    <property type="component" value="Unassembled WGS sequence"/>
</dbReference>
<dbReference type="FunFam" id="3.30.1360.70:FF:000003">
    <property type="entry name" value="Arginine--tRNA ligase"/>
    <property type="match status" value="1"/>
</dbReference>
<dbReference type="SMART" id="SM01016">
    <property type="entry name" value="Arg_tRNA_synt_N"/>
    <property type="match status" value="1"/>
</dbReference>
<dbReference type="NCBIfam" id="TIGR00456">
    <property type="entry name" value="argS"/>
    <property type="match status" value="1"/>
</dbReference>
<dbReference type="InterPro" id="IPR009080">
    <property type="entry name" value="tRNAsynth_Ia_anticodon-bd"/>
</dbReference>
<dbReference type="Gene3D" id="1.10.730.10">
    <property type="entry name" value="Isoleucyl-tRNA Synthetase, Domain 1"/>
    <property type="match status" value="1"/>
</dbReference>
<evidence type="ECO:0000256" key="3">
    <source>
        <dbReference type="ARBA" id="ARBA00011245"/>
    </source>
</evidence>
<dbReference type="EC" id="6.1.1.19" evidence="11"/>
<dbReference type="GO" id="GO:0005737">
    <property type="term" value="C:cytoplasm"/>
    <property type="evidence" value="ECO:0007669"/>
    <property type="project" value="UniProtKB-SubCell"/>
</dbReference>
<comment type="similarity">
    <text evidence="2 11 12">Belongs to the class-I aminoacyl-tRNA synthetase family.</text>
</comment>
<dbReference type="HAMAP" id="MF_00123">
    <property type="entry name" value="Arg_tRNA_synth"/>
    <property type="match status" value="1"/>
</dbReference>
<dbReference type="PROSITE" id="PS00178">
    <property type="entry name" value="AA_TRNA_LIGASE_I"/>
    <property type="match status" value="1"/>
</dbReference>
<evidence type="ECO:0000256" key="2">
    <source>
        <dbReference type="ARBA" id="ARBA00005594"/>
    </source>
</evidence>
<comment type="catalytic activity">
    <reaction evidence="10 11">
        <text>tRNA(Arg) + L-arginine + ATP = L-arginyl-tRNA(Arg) + AMP + diphosphate</text>
        <dbReference type="Rhea" id="RHEA:20301"/>
        <dbReference type="Rhea" id="RHEA-COMP:9658"/>
        <dbReference type="Rhea" id="RHEA-COMP:9673"/>
        <dbReference type="ChEBI" id="CHEBI:30616"/>
        <dbReference type="ChEBI" id="CHEBI:32682"/>
        <dbReference type="ChEBI" id="CHEBI:33019"/>
        <dbReference type="ChEBI" id="CHEBI:78442"/>
        <dbReference type="ChEBI" id="CHEBI:78513"/>
        <dbReference type="ChEBI" id="CHEBI:456215"/>
        <dbReference type="EC" id="6.1.1.19"/>
    </reaction>
</comment>
<evidence type="ECO:0000313" key="16">
    <source>
        <dbReference type="Proteomes" id="UP000322976"/>
    </source>
</evidence>
<dbReference type="Pfam" id="PF00750">
    <property type="entry name" value="tRNA-synt_1d"/>
    <property type="match status" value="1"/>
</dbReference>
<accession>A0A5D8QEE6</accession>
<dbReference type="SUPFAM" id="SSF52374">
    <property type="entry name" value="Nucleotidylyl transferase"/>
    <property type="match status" value="1"/>
</dbReference>
<evidence type="ECO:0000256" key="11">
    <source>
        <dbReference type="HAMAP-Rule" id="MF_00123"/>
    </source>
</evidence>
<feature type="domain" description="Arginyl tRNA synthetase N-terminal" evidence="14">
    <location>
        <begin position="9"/>
        <end position="97"/>
    </location>
</feature>
<dbReference type="EMBL" id="VTPS01000003">
    <property type="protein sequence ID" value="TZE82881.1"/>
    <property type="molecule type" value="Genomic_DNA"/>
</dbReference>
<dbReference type="Pfam" id="PF03485">
    <property type="entry name" value="Arg_tRNA_synt_N"/>
    <property type="match status" value="1"/>
</dbReference>
<dbReference type="InterPro" id="IPR036695">
    <property type="entry name" value="Arg-tRNA-synth_N_sf"/>
</dbReference>
<evidence type="ECO:0000256" key="4">
    <source>
        <dbReference type="ARBA" id="ARBA00022490"/>
    </source>
</evidence>
<comment type="caution">
    <text evidence="15">The sequence shown here is derived from an EMBL/GenBank/DDBJ whole genome shotgun (WGS) entry which is preliminary data.</text>
</comment>
<gene>
    <name evidence="11" type="primary">argS</name>
    <name evidence="15" type="ORF">FWJ32_02700</name>
</gene>
<organism evidence="15 16">
    <name type="scientific">Calorimonas adulescens</name>
    <dbReference type="NCBI Taxonomy" id="2606906"/>
    <lineage>
        <taxon>Bacteria</taxon>
        <taxon>Bacillati</taxon>
        <taxon>Bacillota</taxon>
        <taxon>Clostridia</taxon>
        <taxon>Thermoanaerobacterales</taxon>
        <taxon>Thermoanaerobacteraceae</taxon>
        <taxon>Calorimonas</taxon>
    </lineage>
</organism>
<feature type="short sequence motif" description="'HIGH' region" evidence="11">
    <location>
        <begin position="134"/>
        <end position="144"/>
    </location>
</feature>
<dbReference type="GO" id="GO:0005524">
    <property type="term" value="F:ATP binding"/>
    <property type="evidence" value="ECO:0007669"/>
    <property type="project" value="UniProtKB-UniRule"/>
</dbReference>
<evidence type="ECO:0000313" key="15">
    <source>
        <dbReference type="EMBL" id="TZE82881.1"/>
    </source>
</evidence>
<dbReference type="InterPro" id="IPR014729">
    <property type="entry name" value="Rossmann-like_a/b/a_fold"/>
</dbReference>
<dbReference type="InterPro" id="IPR035684">
    <property type="entry name" value="ArgRS_core"/>
</dbReference>
<dbReference type="SMART" id="SM00836">
    <property type="entry name" value="DALR_1"/>
    <property type="match status" value="1"/>
</dbReference>
<evidence type="ECO:0000256" key="12">
    <source>
        <dbReference type="RuleBase" id="RU363038"/>
    </source>
</evidence>
<keyword evidence="6 11" id="KW-0547">Nucleotide-binding</keyword>
<keyword evidence="4 11" id="KW-0963">Cytoplasm</keyword>
<dbReference type="GO" id="GO:0006420">
    <property type="term" value="P:arginyl-tRNA aminoacylation"/>
    <property type="evidence" value="ECO:0007669"/>
    <property type="project" value="UniProtKB-UniRule"/>
</dbReference>
<dbReference type="Gene3D" id="3.30.1360.70">
    <property type="entry name" value="Arginyl tRNA synthetase N-terminal domain"/>
    <property type="match status" value="1"/>
</dbReference>
<evidence type="ECO:0000256" key="1">
    <source>
        <dbReference type="ARBA" id="ARBA00004496"/>
    </source>
</evidence>
<dbReference type="RefSeq" id="WP_149544440.1">
    <property type="nucleotide sequence ID" value="NZ_VTPS01000003.1"/>
</dbReference>
<dbReference type="AlphaFoldDB" id="A0A5D8QEE6"/>
<evidence type="ECO:0000256" key="6">
    <source>
        <dbReference type="ARBA" id="ARBA00022741"/>
    </source>
</evidence>
<evidence type="ECO:0000256" key="7">
    <source>
        <dbReference type="ARBA" id="ARBA00022840"/>
    </source>
</evidence>
<proteinExistence type="inferred from homology"/>
<dbReference type="SUPFAM" id="SSF47323">
    <property type="entry name" value="Anticodon-binding domain of a subclass of class I aminoacyl-tRNA synthetases"/>
    <property type="match status" value="1"/>
</dbReference>
<keyword evidence="16" id="KW-1185">Reference proteome</keyword>